<feature type="binding site" evidence="6">
    <location>
        <position position="215"/>
    </location>
    <ligand>
        <name>chloride</name>
        <dbReference type="ChEBI" id="CHEBI:17996"/>
        <label>1</label>
    </ligand>
</feature>
<reference evidence="11 12" key="1">
    <citation type="submission" date="2020-07" db="EMBL/GenBank/DDBJ databases">
        <title>Halieaceae bacterium, F7430, whole genome shotgun sequencing project.</title>
        <authorList>
            <person name="Jiang S."/>
            <person name="Liu Z.W."/>
            <person name="Du Z.J."/>
        </authorList>
    </citation>
    <scope>NUCLEOTIDE SEQUENCE [LARGE SCALE GENOMIC DNA]</scope>
    <source>
        <strain evidence="11 12">F7430</strain>
    </source>
</reference>
<evidence type="ECO:0000256" key="6">
    <source>
        <dbReference type="PIRSR" id="PIRSR601548-2"/>
    </source>
</evidence>
<gene>
    <name evidence="11" type="ORF">H2508_01950</name>
</gene>
<feature type="binding site" evidence="9">
    <location>
        <position position="379"/>
    </location>
    <ligand>
        <name>Zn(2+)</name>
        <dbReference type="ChEBI" id="CHEBI:29105"/>
        <label>2</label>
        <note>catalytic</note>
    </ligand>
</feature>
<evidence type="ECO:0000256" key="7">
    <source>
        <dbReference type="PIRSR" id="PIRSR601548-3"/>
    </source>
</evidence>
<dbReference type="Gene3D" id="1.10.1370.30">
    <property type="match status" value="2"/>
</dbReference>
<evidence type="ECO:0000256" key="8">
    <source>
        <dbReference type="PIRSR" id="PIRSR601548-4"/>
    </source>
</evidence>
<dbReference type="GO" id="GO:0016020">
    <property type="term" value="C:membrane"/>
    <property type="evidence" value="ECO:0007669"/>
    <property type="project" value="InterPro"/>
</dbReference>
<dbReference type="Proteomes" id="UP000539350">
    <property type="component" value="Unassembled WGS sequence"/>
</dbReference>
<evidence type="ECO:0000256" key="3">
    <source>
        <dbReference type="ARBA" id="ARBA00023180"/>
    </source>
</evidence>
<evidence type="ECO:0000256" key="2">
    <source>
        <dbReference type="ARBA" id="ARBA00023157"/>
    </source>
</evidence>
<dbReference type="GO" id="GO:0008241">
    <property type="term" value="F:peptidyl-dipeptidase activity"/>
    <property type="evidence" value="ECO:0007669"/>
    <property type="project" value="InterPro"/>
</dbReference>
<organism evidence="11 12">
    <name type="scientific">Sediminihaliea albiluteola</name>
    <dbReference type="NCBI Taxonomy" id="2758564"/>
    <lineage>
        <taxon>Bacteria</taxon>
        <taxon>Pseudomonadati</taxon>
        <taxon>Pseudomonadota</taxon>
        <taxon>Gammaproteobacteria</taxon>
        <taxon>Cellvibrionales</taxon>
        <taxon>Halieaceae</taxon>
        <taxon>Sediminihaliea</taxon>
    </lineage>
</organism>
<feature type="active site" description="Proton donor 1" evidence="4">
    <location>
        <position position="505"/>
    </location>
</feature>
<dbReference type="PROSITE" id="PS52011">
    <property type="entry name" value="PEPTIDASE_M2"/>
    <property type="match status" value="1"/>
</dbReference>
<feature type="binding site" evidence="7">
    <location>
        <position position="379"/>
    </location>
    <ligand>
        <name>Zn(2+)</name>
        <dbReference type="ChEBI" id="CHEBI:29105"/>
        <label>1</label>
        <note>catalytic</note>
    </ligand>
</feature>
<name>A0A7W2TTW9_9GAMM</name>
<dbReference type="GO" id="GO:0008237">
    <property type="term" value="F:metallopeptidase activity"/>
    <property type="evidence" value="ECO:0007669"/>
    <property type="project" value="InterPro"/>
</dbReference>
<feature type="chain" id="PRO_5030874788" evidence="10">
    <location>
        <begin position="27"/>
        <end position="609"/>
    </location>
</feature>
<protein>
    <submittedName>
        <fullName evidence="11">M2 family metallopeptidase</fullName>
    </submittedName>
</protein>
<dbReference type="PANTHER" id="PTHR10514:SF27">
    <property type="entry name" value="ANGIOTENSIN-CONVERTING ENZYME"/>
    <property type="match status" value="1"/>
</dbReference>
<evidence type="ECO:0000256" key="1">
    <source>
        <dbReference type="ARBA" id="ARBA00022729"/>
    </source>
</evidence>
<evidence type="ECO:0000256" key="9">
    <source>
        <dbReference type="PIRSR" id="PIRSR601548-8"/>
    </source>
</evidence>
<feature type="disulfide bond" evidence="8">
    <location>
        <begin position="344"/>
        <end position="362"/>
    </location>
</feature>
<feature type="signal peptide" evidence="10">
    <location>
        <begin position="1"/>
        <end position="26"/>
    </location>
</feature>
<feature type="binding site" evidence="9">
    <location>
        <position position="375"/>
    </location>
    <ligand>
        <name>Zn(2+)</name>
        <dbReference type="ChEBI" id="CHEBI:29105"/>
        <label>2</label>
        <note>catalytic</note>
    </ligand>
</feature>
<feature type="active site" description="Proton acceptor 1" evidence="4">
    <location>
        <position position="376"/>
    </location>
</feature>
<feature type="binding site" evidence="9">
    <location>
        <position position="403"/>
    </location>
    <ligand>
        <name>Zn(2+)</name>
        <dbReference type="ChEBI" id="CHEBI:29105"/>
        <label>2</label>
        <note>catalytic</note>
    </ligand>
</feature>
<proteinExistence type="predicted"/>
<dbReference type="InterPro" id="IPR001548">
    <property type="entry name" value="Peptidase_M2"/>
</dbReference>
<dbReference type="EMBL" id="JACFXU010000013">
    <property type="protein sequence ID" value="MBA6411871.1"/>
    <property type="molecule type" value="Genomic_DNA"/>
</dbReference>
<feature type="active site" description="Proton acceptor 2" evidence="5">
    <location>
        <position position="376"/>
    </location>
</feature>
<dbReference type="GO" id="GO:0006508">
    <property type="term" value="P:proteolysis"/>
    <property type="evidence" value="ECO:0007669"/>
    <property type="project" value="InterPro"/>
</dbReference>
<dbReference type="PRINTS" id="PR00791">
    <property type="entry name" value="PEPDIPTASEA"/>
</dbReference>
<keyword evidence="7" id="KW-0479">Metal-binding</keyword>
<dbReference type="RefSeq" id="WP_182168722.1">
    <property type="nucleotide sequence ID" value="NZ_JACFXU010000013.1"/>
</dbReference>
<evidence type="ECO:0000313" key="11">
    <source>
        <dbReference type="EMBL" id="MBA6411871.1"/>
    </source>
</evidence>
<dbReference type="Pfam" id="PF01401">
    <property type="entry name" value="Peptidase_M2"/>
    <property type="match status" value="1"/>
</dbReference>
<dbReference type="AlphaFoldDB" id="A0A7W2TTW9"/>
<feature type="binding site" evidence="7">
    <location>
        <position position="403"/>
    </location>
    <ligand>
        <name>Zn(2+)</name>
        <dbReference type="ChEBI" id="CHEBI:29105"/>
        <label>1</label>
        <note>catalytic</note>
    </ligand>
</feature>
<feature type="disulfide bond" evidence="8">
    <location>
        <begin position="530"/>
        <end position="542"/>
    </location>
</feature>
<dbReference type="PANTHER" id="PTHR10514">
    <property type="entry name" value="ANGIOTENSIN-CONVERTING ENZYME"/>
    <property type="match status" value="1"/>
</dbReference>
<keyword evidence="7" id="KW-0862">Zinc</keyword>
<dbReference type="CDD" id="cd06461">
    <property type="entry name" value="M2_ACE"/>
    <property type="match status" value="1"/>
</dbReference>
<comment type="caution">
    <text evidence="11">The sequence shown here is derived from an EMBL/GenBank/DDBJ whole genome shotgun (WGS) entry which is preliminary data.</text>
</comment>
<sequence length="609" mass="69190">MVKRKARGWLRPLLLVTAVTSVSGLAADSLSEQDVREFIDQAGQRSTQLSLEGTRAEWVFQNFITHDTQQIAVSASKKSTIEGGNNARQARDYLALPGLSQKTRRDLELIRQGVTVPSPADEALTTELVELGAQLKSIYSTGKYCDESGNCQVLRDMSLRMASSRDPQELLQLWQGWREVSPPMRDIYARQVELANQGAQDLGYEDLGDYWRSRYDMSGEAFAQDMERYWQESKPLYDELQCHVRSRLGEFYGEQVLPDDGTIPAHLLGNMWAQGWSNIEDLVMGGEYQAPFNLTQILEQRDMDARDMVKMAEGFFSSLGFEALPETFWQRSLFTRPKDREVVCHASAWNVDAKDDLRIKMCIQRTGEEVRVVHHELGHNYYQRAYNQQPYYYRGSANPGFHEAVGDAIALSVTPAYLVEIGLLDELPKSSDATDIAQLMSLALDKVAFLPFAYIMDKWRWQVFAGELTPEQYNQAWWDLRRKYQGVSSPVARAEDAFDPGAKYHIPANVSYSRYFLAHLLQFQFHREMCEKAGFKGPLHACSAYGSKEAGEALNKMLSAGKSVPWQDTLEAFTGSRDVDPSAMLEYFAPLKTWLVEQNRGRQCGWQDA</sequence>
<feature type="disulfide bond" evidence="8">
    <location>
        <begin position="145"/>
        <end position="151"/>
    </location>
</feature>
<dbReference type="FunFam" id="1.10.1370.30:FF:000005">
    <property type="entry name" value="Angiotensin-converting enzyme"/>
    <property type="match status" value="1"/>
</dbReference>
<keyword evidence="1 10" id="KW-0732">Signal</keyword>
<evidence type="ECO:0000313" key="12">
    <source>
        <dbReference type="Proteomes" id="UP000539350"/>
    </source>
</evidence>
<evidence type="ECO:0000256" key="4">
    <source>
        <dbReference type="PIRSR" id="PIRSR601548-1"/>
    </source>
</evidence>
<feature type="active site" description="Proton donor 2" evidence="5">
    <location>
        <position position="505"/>
    </location>
</feature>
<feature type="binding site" evidence="7">
    <location>
        <position position="375"/>
    </location>
    <ligand>
        <name>Zn(2+)</name>
        <dbReference type="ChEBI" id="CHEBI:29105"/>
        <label>1</label>
        <note>catalytic</note>
    </ligand>
</feature>
<dbReference type="SUPFAM" id="SSF55486">
    <property type="entry name" value="Metalloproteases ('zincins'), catalytic domain"/>
    <property type="match status" value="1"/>
</dbReference>
<evidence type="ECO:0000256" key="5">
    <source>
        <dbReference type="PIRSR" id="PIRSR601548-11"/>
    </source>
</evidence>
<keyword evidence="3" id="KW-0325">Glycoprotein</keyword>
<accession>A0A7W2TTW9</accession>
<feature type="binding site" evidence="6">
    <location>
        <position position="514"/>
    </location>
    <ligand>
        <name>chloride</name>
        <dbReference type="ChEBI" id="CHEBI:17996"/>
        <label>1</label>
    </ligand>
</feature>
<evidence type="ECO:0000256" key="10">
    <source>
        <dbReference type="SAM" id="SignalP"/>
    </source>
</evidence>
<keyword evidence="12" id="KW-1185">Reference proteome</keyword>
<keyword evidence="2 8" id="KW-1015">Disulfide bond</keyword>